<dbReference type="AlphaFoldDB" id="A0A975BHS5"/>
<evidence type="ECO:0000313" key="2">
    <source>
        <dbReference type="Proteomes" id="UP000663722"/>
    </source>
</evidence>
<dbReference type="EMBL" id="CP061800">
    <property type="protein sequence ID" value="QTA85520.1"/>
    <property type="molecule type" value="Genomic_DNA"/>
</dbReference>
<protein>
    <submittedName>
        <fullName evidence="1">Uncharacterized protein</fullName>
    </submittedName>
</protein>
<evidence type="ECO:0000313" key="1">
    <source>
        <dbReference type="EMBL" id="QTA85520.1"/>
    </source>
</evidence>
<reference evidence="1" key="1">
    <citation type="journal article" date="2021" name="Microb. Physiol.">
        <title>Proteogenomic Insights into the Physiology of Marine, Sulfate-Reducing, Filamentous Desulfonema limicola and Desulfonema magnum.</title>
        <authorList>
            <person name="Schnaars V."/>
            <person name="Wohlbrand L."/>
            <person name="Scheve S."/>
            <person name="Hinrichs C."/>
            <person name="Reinhardt R."/>
            <person name="Rabus R."/>
        </authorList>
    </citation>
    <scope>NUCLEOTIDE SEQUENCE</scope>
    <source>
        <strain evidence="1">4be13</strain>
    </source>
</reference>
<organism evidence="1 2">
    <name type="scientific">Desulfonema magnum</name>
    <dbReference type="NCBI Taxonomy" id="45655"/>
    <lineage>
        <taxon>Bacteria</taxon>
        <taxon>Pseudomonadati</taxon>
        <taxon>Thermodesulfobacteriota</taxon>
        <taxon>Desulfobacteria</taxon>
        <taxon>Desulfobacterales</taxon>
        <taxon>Desulfococcaceae</taxon>
        <taxon>Desulfonema</taxon>
    </lineage>
</organism>
<name>A0A975BHS5_9BACT</name>
<keyword evidence="2" id="KW-1185">Reference proteome</keyword>
<gene>
    <name evidence="1" type="ORF">dnm_015310</name>
</gene>
<dbReference type="Proteomes" id="UP000663722">
    <property type="component" value="Chromosome"/>
</dbReference>
<accession>A0A975BHS5</accession>
<sequence>MLICAFVEESRNIPKSSDDFQENCKECEAVLDYHKKIQKKWITIAKKELI</sequence>
<proteinExistence type="predicted"/>
<dbReference type="KEGG" id="dmm:dnm_015310"/>